<organism evidence="1 2">
    <name type="scientific">Rhodosorus marinus</name>
    <dbReference type="NCBI Taxonomy" id="101924"/>
    <lineage>
        <taxon>Eukaryota</taxon>
        <taxon>Rhodophyta</taxon>
        <taxon>Stylonematophyceae</taxon>
        <taxon>Stylonematales</taxon>
        <taxon>Stylonemataceae</taxon>
        <taxon>Rhodosorus</taxon>
    </lineage>
</organism>
<protein>
    <recommendedName>
        <fullName evidence="3">Ferritin</fullName>
    </recommendedName>
</protein>
<evidence type="ECO:0000313" key="2">
    <source>
        <dbReference type="Proteomes" id="UP001157974"/>
    </source>
</evidence>
<accession>A0AAV8V3E0</accession>
<proteinExistence type="predicted"/>
<dbReference type="Proteomes" id="UP001157974">
    <property type="component" value="Unassembled WGS sequence"/>
</dbReference>
<dbReference type="EMBL" id="JAMWBK010000002">
    <property type="protein sequence ID" value="KAJ8908192.1"/>
    <property type="molecule type" value="Genomic_DNA"/>
</dbReference>
<sequence length="106" mass="11964">MENSKDENKLLHDALSEYVLTAANQPTLGLHYAAMHMKTRVGPFAKNNYSNLTQLSESLLDAQSHVKFATNFLREHNAGILVADRIDVLIRKCDNSLKIRMAKSHK</sequence>
<dbReference type="AlphaFoldDB" id="A0AAV8V3E0"/>
<keyword evidence="2" id="KW-1185">Reference proteome</keyword>
<name>A0AAV8V3E0_9RHOD</name>
<gene>
    <name evidence="1" type="ORF">NDN08_008286</name>
</gene>
<evidence type="ECO:0008006" key="3">
    <source>
        <dbReference type="Google" id="ProtNLM"/>
    </source>
</evidence>
<reference evidence="1 2" key="1">
    <citation type="journal article" date="2023" name="Nat. Commun.">
        <title>Origin of minicircular mitochondrial genomes in red algae.</title>
        <authorList>
            <person name="Lee Y."/>
            <person name="Cho C.H."/>
            <person name="Lee Y.M."/>
            <person name="Park S.I."/>
            <person name="Yang J.H."/>
            <person name="West J.A."/>
            <person name="Bhattacharya D."/>
            <person name="Yoon H.S."/>
        </authorList>
    </citation>
    <scope>NUCLEOTIDE SEQUENCE [LARGE SCALE GENOMIC DNA]</scope>
    <source>
        <strain evidence="1 2">CCMP1338</strain>
        <tissue evidence="1">Whole cell</tissue>
    </source>
</reference>
<comment type="caution">
    <text evidence="1">The sequence shown here is derived from an EMBL/GenBank/DDBJ whole genome shotgun (WGS) entry which is preliminary data.</text>
</comment>
<evidence type="ECO:0000313" key="1">
    <source>
        <dbReference type="EMBL" id="KAJ8908192.1"/>
    </source>
</evidence>